<sequence>MPKLIRLFLLTLLCTCGLASLAAQQLTVKEKPEAPAGMEKRELPAKEGFIVAPDGWAIKDGKYTFLPSRYLKVRPGQEYVPGKWKKGKGGWTYRMEAWERK</sequence>
<evidence type="ECO:0000313" key="2">
    <source>
        <dbReference type="EMBL" id="TXF91345.1"/>
    </source>
</evidence>
<evidence type="ECO:0000313" key="3">
    <source>
        <dbReference type="Proteomes" id="UP000321907"/>
    </source>
</evidence>
<gene>
    <name evidence="2" type="ORF">FUA23_01215</name>
</gene>
<evidence type="ECO:0000256" key="1">
    <source>
        <dbReference type="SAM" id="SignalP"/>
    </source>
</evidence>
<reference evidence="2 3" key="1">
    <citation type="submission" date="2019-08" db="EMBL/GenBank/DDBJ databases">
        <title>Lewinella sp. strain SSH13 Genome sequencing and assembly.</title>
        <authorList>
            <person name="Kim I."/>
        </authorList>
    </citation>
    <scope>NUCLEOTIDE SEQUENCE [LARGE SCALE GENOMIC DNA]</scope>
    <source>
        <strain evidence="2 3">SSH13</strain>
    </source>
</reference>
<dbReference type="Proteomes" id="UP000321907">
    <property type="component" value="Unassembled WGS sequence"/>
</dbReference>
<protein>
    <submittedName>
        <fullName evidence="2">Uncharacterized protein</fullName>
    </submittedName>
</protein>
<dbReference type="OrthoDB" id="9950845at2"/>
<comment type="caution">
    <text evidence="2">The sequence shown here is derived from an EMBL/GenBank/DDBJ whole genome shotgun (WGS) entry which is preliminary data.</text>
</comment>
<dbReference type="EMBL" id="VOXD01000002">
    <property type="protein sequence ID" value="TXF91345.1"/>
    <property type="molecule type" value="Genomic_DNA"/>
</dbReference>
<accession>A0A5C7FJ94</accession>
<keyword evidence="3" id="KW-1185">Reference proteome</keyword>
<proteinExistence type="predicted"/>
<name>A0A5C7FJ94_9BACT</name>
<keyword evidence="1" id="KW-0732">Signal</keyword>
<dbReference type="AlphaFoldDB" id="A0A5C7FJ94"/>
<feature type="signal peptide" evidence="1">
    <location>
        <begin position="1"/>
        <end position="22"/>
    </location>
</feature>
<dbReference type="RefSeq" id="WP_147928884.1">
    <property type="nucleotide sequence ID" value="NZ_VOXD01000002.1"/>
</dbReference>
<organism evidence="2 3">
    <name type="scientific">Neolewinella aurantiaca</name>
    <dbReference type="NCBI Taxonomy" id="2602767"/>
    <lineage>
        <taxon>Bacteria</taxon>
        <taxon>Pseudomonadati</taxon>
        <taxon>Bacteroidota</taxon>
        <taxon>Saprospiria</taxon>
        <taxon>Saprospirales</taxon>
        <taxon>Lewinellaceae</taxon>
        <taxon>Neolewinella</taxon>
    </lineage>
</organism>
<feature type="chain" id="PRO_5022910223" evidence="1">
    <location>
        <begin position="23"/>
        <end position="101"/>
    </location>
</feature>